<dbReference type="PROSITE" id="PS50222">
    <property type="entry name" value="EF_HAND_2"/>
    <property type="match status" value="2"/>
</dbReference>
<dbReference type="EMBL" id="BRYA01000147">
    <property type="protein sequence ID" value="GMI41322.1"/>
    <property type="molecule type" value="Genomic_DNA"/>
</dbReference>
<dbReference type="InterPro" id="IPR018247">
    <property type="entry name" value="EF_Hand_1_Ca_BS"/>
</dbReference>
<evidence type="ECO:0000313" key="4">
    <source>
        <dbReference type="Proteomes" id="UP001165065"/>
    </source>
</evidence>
<dbReference type="InterPro" id="IPR011992">
    <property type="entry name" value="EF-hand-dom_pair"/>
</dbReference>
<sequence>MASKLFLIKAAKPVGLAIAGAVSYQGYKYWAEAQEKLSLTSNREDMAALFDKIDKDRSGMINGNELQVALKSSGMSVNTLALKAMMYHADKDGNGELSKDEWLDMVDKLTTKEAMAVDHYVEAEMERQAKDKEAKDKEAKKK</sequence>
<evidence type="ECO:0000313" key="3">
    <source>
        <dbReference type="EMBL" id="GMI41322.1"/>
    </source>
</evidence>
<dbReference type="Pfam" id="PF13499">
    <property type="entry name" value="EF-hand_7"/>
    <property type="match status" value="1"/>
</dbReference>
<dbReference type="GO" id="GO:0005509">
    <property type="term" value="F:calcium ion binding"/>
    <property type="evidence" value="ECO:0007669"/>
    <property type="project" value="InterPro"/>
</dbReference>
<dbReference type="OrthoDB" id="120976at2759"/>
<reference evidence="4" key="1">
    <citation type="journal article" date="2023" name="Commun. Biol.">
        <title>Genome analysis of Parmales, the sister group of diatoms, reveals the evolutionary specialization of diatoms from phago-mixotrophs to photoautotrophs.</title>
        <authorList>
            <person name="Ban H."/>
            <person name="Sato S."/>
            <person name="Yoshikawa S."/>
            <person name="Yamada K."/>
            <person name="Nakamura Y."/>
            <person name="Ichinomiya M."/>
            <person name="Sato N."/>
            <person name="Blanc-Mathieu R."/>
            <person name="Endo H."/>
            <person name="Kuwata A."/>
            <person name="Ogata H."/>
        </authorList>
    </citation>
    <scope>NUCLEOTIDE SEQUENCE [LARGE SCALE GENOMIC DNA]</scope>
</reference>
<dbReference type="Proteomes" id="UP001165065">
    <property type="component" value="Unassembled WGS sequence"/>
</dbReference>
<dbReference type="Gene3D" id="1.10.238.10">
    <property type="entry name" value="EF-hand"/>
    <property type="match status" value="1"/>
</dbReference>
<dbReference type="InterPro" id="IPR002048">
    <property type="entry name" value="EF_hand_dom"/>
</dbReference>
<feature type="domain" description="EF-hand" evidence="2">
    <location>
        <begin position="41"/>
        <end position="76"/>
    </location>
</feature>
<name>A0A9W7LA94_9STRA</name>
<evidence type="ECO:0000256" key="1">
    <source>
        <dbReference type="ARBA" id="ARBA00022837"/>
    </source>
</evidence>
<protein>
    <recommendedName>
        <fullName evidence="2">EF-hand domain-containing protein</fullName>
    </recommendedName>
</protein>
<proteinExistence type="predicted"/>
<dbReference type="SMART" id="SM00054">
    <property type="entry name" value="EFh"/>
    <property type="match status" value="2"/>
</dbReference>
<comment type="caution">
    <text evidence="3">The sequence shown here is derived from an EMBL/GenBank/DDBJ whole genome shotgun (WGS) entry which is preliminary data.</text>
</comment>
<feature type="domain" description="EF-hand" evidence="2">
    <location>
        <begin position="77"/>
        <end position="112"/>
    </location>
</feature>
<dbReference type="PROSITE" id="PS00018">
    <property type="entry name" value="EF_HAND_1"/>
    <property type="match status" value="2"/>
</dbReference>
<organism evidence="3 4">
    <name type="scientific">Triparma columacea</name>
    <dbReference type="NCBI Taxonomy" id="722753"/>
    <lineage>
        <taxon>Eukaryota</taxon>
        <taxon>Sar</taxon>
        <taxon>Stramenopiles</taxon>
        <taxon>Ochrophyta</taxon>
        <taxon>Bolidophyceae</taxon>
        <taxon>Parmales</taxon>
        <taxon>Triparmaceae</taxon>
        <taxon>Triparma</taxon>
    </lineage>
</organism>
<accession>A0A9W7LA94</accession>
<dbReference type="SUPFAM" id="SSF47473">
    <property type="entry name" value="EF-hand"/>
    <property type="match status" value="1"/>
</dbReference>
<keyword evidence="1" id="KW-0106">Calcium</keyword>
<evidence type="ECO:0000259" key="2">
    <source>
        <dbReference type="PROSITE" id="PS50222"/>
    </source>
</evidence>
<dbReference type="AlphaFoldDB" id="A0A9W7LA94"/>
<dbReference type="CDD" id="cd00051">
    <property type="entry name" value="EFh"/>
    <property type="match status" value="1"/>
</dbReference>
<keyword evidence="4" id="KW-1185">Reference proteome</keyword>
<gene>
    <name evidence="3" type="ORF">TrCOL_g577</name>
</gene>